<dbReference type="InterPro" id="IPR047127">
    <property type="entry name" value="MutT-like"/>
</dbReference>
<evidence type="ECO:0000256" key="8">
    <source>
        <dbReference type="ARBA" id="ARBA00022842"/>
    </source>
</evidence>
<dbReference type="InterPro" id="IPR000086">
    <property type="entry name" value="NUDIX_hydrolase_dom"/>
</dbReference>
<dbReference type="GO" id="GO:0006260">
    <property type="term" value="P:DNA replication"/>
    <property type="evidence" value="ECO:0007669"/>
    <property type="project" value="UniProtKB-KW"/>
</dbReference>
<dbReference type="AlphaFoldDB" id="A0A1J5SZ23"/>
<dbReference type="SUPFAM" id="SSF51391">
    <property type="entry name" value="Thiamin phosphate synthase"/>
    <property type="match status" value="1"/>
</dbReference>
<dbReference type="InterPro" id="IPR020084">
    <property type="entry name" value="NUDIX_hydrolase_CS"/>
</dbReference>
<evidence type="ECO:0000256" key="10">
    <source>
        <dbReference type="ARBA" id="ARBA00035861"/>
    </source>
</evidence>
<keyword evidence="7 13" id="KW-0378">Hydrolase</keyword>
<keyword evidence="9" id="KW-0234">DNA repair</keyword>
<evidence type="ECO:0000256" key="6">
    <source>
        <dbReference type="ARBA" id="ARBA00022763"/>
    </source>
</evidence>
<dbReference type="EMBL" id="MLJW01000041">
    <property type="protein sequence ID" value="OIR06844.1"/>
    <property type="molecule type" value="Genomic_DNA"/>
</dbReference>
<keyword evidence="5" id="KW-0479">Metal-binding</keyword>
<evidence type="ECO:0000313" key="13">
    <source>
        <dbReference type="EMBL" id="OIR06844.1"/>
    </source>
</evidence>
<gene>
    <name evidence="13" type="primary">nudG_5</name>
    <name evidence="13" type="ORF">GALL_110930</name>
</gene>
<dbReference type="GO" id="GO:0008413">
    <property type="term" value="F:8-oxo-7,8-dihydroguanosine triphosphate pyrophosphatase activity"/>
    <property type="evidence" value="ECO:0007669"/>
    <property type="project" value="TreeGrafter"/>
</dbReference>
<dbReference type="GO" id="GO:0006281">
    <property type="term" value="P:DNA repair"/>
    <property type="evidence" value="ECO:0007669"/>
    <property type="project" value="UniProtKB-KW"/>
</dbReference>
<dbReference type="GO" id="GO:0035539">
    <property type="term" value="F:8-oxo-7,8-dihydrodeoxyguanosine triphosphate pyrophosphatase activity"/>
    <property type="evidence" value="ECO:0007669"/>
    <property type="project" value="UniProtKB-EC"/>
</dbReference>
<dbReference type="Gene3D" id="3.90.79.10">
    <property type="entry name" value="Nucleoside Triphosphate Pyrophosphohydrolase"/>
    <property type="match status" value="1"/>
</dbReference>
<dbReference type="CDD" id="cd03425">
    <property type="entry name" value="NUDIX_MutT_NudA_like"/>
    <property type="match status" value="1"/>
</dbReference>
<keyword evidence="3" id="KW-0515">Mutator protein</keyword>
<dbReference type="InterPro" id="IPR020476">
    <property type="entry name" value="Nudix_hydrolase"/>
</dbReference>
<evidence type="ECO:0000256" key="11">
    <source>
        <dbReference type="ARBA" id="ARBA00038905"/>
    </source>
</evidence>
<dbReference type="GO" id="GO:0046872">
    <property type="term" value="F:metal ion binding"/>
    <property type="evidence" value="ECO:0007669"/>
    <property type="project" value="UniProtKB-KW"/>
</dbReference>
<reference evidence="13" key="1">
    <citation type="submission" date="2016-10" db="EMBL/GenBank/DDBJ databases">
        <title>Sequence of Gallionella enrichment culture.</title>
        <authorList>
            <person name="Poehlein A."/>
            <person name="Muehling M."/>
            <person name="Daniel R."/>
        </authorList>
    </citation>
    <scope>NUCLEOTIDE SEQUENCE</scope>
</reference>
<evidence type="ECO:0000256" key="7">
    <source>
        <dbReference type="ARBA" id="ARBA00022801"/>
    </source>
</evidence>
<dbReference type="InterPro" id="IPR022998">
    <property type="entry name" value="ThiamineP_synth_TenI"/>
</dbReference>
<dbReference type="InterPro" id="IPR013785">
    <property type="entry name" value="Aldolase_TIM"/>
</dbReference>
<feature type="domain" description="Nudix hydrolase" evidence="12">
    <location>
        <begin position="1"/>
        <end position="130"/>
    </location>
</feature>
<accession>A0A1J5SZ23</accession>
<dbReference type="PROSITE" id="PS00893">
    <property type="entry name" value="NUDIX_BOX"/>
    <property type="match status" value="1"/>
</dbReference>
<keyword evidence="4" id="KW-0235">DNA replication</keyword>
<evidence type="ECO:0000256" key="1">
    <source>
        <dbReference type="ARBA" id="ARBA00001946"/>
    </source>
</evidence>
<keyword evidence="6" id="KW-0227">DNA damage</keyword>
<evidence type="ECO:0000256" key="2">
    <source>
        <dbReference type="ARBA" id="ARBA00005582"/>
    </source>
</evidence>
<dbReference type="InterPro" id="IPR015797">
    <property type="entry name" value="NUDIX_hydrolase-like_dom_sf"/>
</dbReference>
<dbReference type="PRINTS" id="PR00502">
    <property type="entry name" value="NUDIXFAMILY"/>
</dbReference>
<protein>
    <recommendedName>
        <fullName evidence="11">8-oxo-dGTP diphosphatase</fullName>
        <ecNumber evidence="11">3.6.1.55</ecNumber>
    </recommendedName>
</protein>
<dbReference type="InterPro" id="IPR036206">
    <property type="entry name" value="ThiamineP_synth_sf"/>
</dbReference>
<dbReference type="GO" id="GO:0009228">
    <property type="term" value="P:thiamine biosynthetic process"/>
    <property type="evidence" value="ECO:0007669"/>
    <property type="project" value="UniProtKB-KW"/>
</dbReference>
<comment type="caution">
    <text evidence="13">The sequence shown here is derived from an EMBL/GenBank/DDBJ whole genome shotgun (WGS) entry which is preliminary data.</text>
</comment>
<dbReference type="CDD" id="cd00564">
    <property type="entry name" value="TMP_TenI"/>
    <property type="match status" value="1"/>
</dbReference>
<dbReference type="Pfam" id="PF02581">
    <property type="entry name" value="TMP-TENI"/>
    <property type="match status" value="1"/>
</dbReference>
<dbReference type="NCBIfam" id="NF006530">
    <property type="entry name" value="PRK08999.1"/>
    <property type="match status" value="1"/>
</dbReference>
<name>A0A1J5SZ23_9ZZZZ</name>
<dbReference type="Gene3D" id="3.20.20.70">
    <property type="entry name" value="Aldolase class I"/>
    <property type="match status" value="1"/>
</dbReference>
<dbReference type="SUPFAM" id="SSF55811">
    <property type="entry name" value="Nudix"/>
    <property type="match status" value="1"/>
</dbReference>
<dbReference type="PROSITE" id="PS51462">
    <property type="entry name" value="NUDIX"/>
    <property type="match status" value="1"/>
</dbReference>
<organism evidence="13">
    <name type="scientific">mine drainage metagenome</name>
    <dbReference type="NCBI Taxonomy" id="410659"/>
    <lineage>
        <taxon>unclassified sequences</taxon>
        <taxon>metagenomes</taxon>
        <taxon>ecological metagenomes</taxon>
    </lineage>
</organism>
<comment type="similarity">
    <text evidence="2">Belongs to the Nudix hydrolase family.</text>
</comment>
<dbReference type="EC" id="3.6.1.55" evidence="11"/>
<dbReference type="PANTHER" id="PTHR47707:SF1">
    <property type="entry name" value="NUDIX HYDROLASE FAMILY PROTEIN"/>
    <property type="match status" value="1"/>
</dbReference>
<evidence type="ECO:0000256" key="5">
    <source>
        <dbReference type="ARBA" id="ARBA00022723"/>
    </source>
</evidence>
<evidence type="ECO:0000256" key="4">
    <source>
        <dbReference type="ARBA" id="ARBA00022705"/>
    </source>
</evidence>
<dbReference type="Pfam" id="PF00293">
    <property type="entry name" value="NUDIX"/>
    <property type="match status" value="1"/>
</dbReference>
<evidence type="ECO:0000256" key="3">
    <source>
        <dbReference type="ARBA" id="ARBA00022457"/>
    </source>
</evidence>
<dbReference type="GO" id="GO:0044715">
    <property type="term" value="F:8-oxo-dGDP phosphatase activity"/>
    <property type="evidence" value="ECO:0007669"/>
    <property type="project" value="TreeGrafter"/>
</dbReference>
<keyword evidence="8" id="KW-0460">Magnesium</keyword>
<comment type="cofactor">
    <cofactor evidence="1">
        <name>Mg(2+)</name>
        <dbReference type="ChEBI" id="CHEBI:18420"/>
    </cofactor>
</comment>
<evidence type="ECO:0000256" key="9">
    <source>
        <dbReference type="ARBA" id="ARBA00023204"/>
    </source>
</evidence>
<sequence>MKRVEVAAAVMLRPDGSFLLGRRPPGGFYSGYWEFPGGKVEVGESPRDALVRELQEELGITVEQAHPWITREFRYEHADVRLHFFRVLRWTGELRLLQHDAIEWQRAGSVTVAPLLPANAPVLAALALPDFYAISRAAEIGVERQLAALGRVLASGLRLLQVREAALPPEQRAAFAAAAIGLCRRFGARALVNADLALAENVGADGVHLTAAQLLSLSRRPGFPLVAASCHDGRELAQATSLGLDFVVLGPIKETASHPGRPGMGWKAFAALAADYPLPIFALGGLAAEDREAAWAAGAHGVAAIRAAWE</sequence>
<comment type="catalytic activity">
    <reaction evidence="10">
        <text>8-oxo-dGTP + H2O = 8-oxo-dGMP + diphosphate + H(+)</text>
        <dbReference type="Rhea" id="RHEA:31575"/>
        <dbReference type="ChEBI" id="CHEBI:15377"/>
        <dbReference type="ChEBI" id="CHEBI:15378"/>
        <dbReference type="ChEBI" id="CHEBI:33019"/>
        <dbReference type="ChEBI" id="CHEBI:63224"/>
        <dbReference type="ChEBI" id="CHEBI:77896"/>
        <dbReference type="EC" id="3.6.1.55"/>
    </reaction>
</comment>
<evidence type="ECO:0000259" key="12">
    <source>
        <dbReference type="PROSITE" id="PS51462"/>
    </source>
</evidence>
<dbReference type="GO" id="GO:0044716">
    <property type="term" value="F:8-oxo-GDP phosphatase activity"/>
    <property type="evidence" value="ECO:0007669"/>
    <property type="project" value="TreeGrafter"/>
</dbReference>
<dbReference type="PANTHER" id="PTHR47707">
    <property type="entry name" value="8-OXO-DGTP DIPHOSPHATASE"/>
    <property type="match status" value="1"/>
</dbReference>
<proteinExistence type="inferred from homology"/>